<accession>A0A9D1R508</accession>
<evidence type="ECO:0000313" key="6">
    <source>
        <dbReference type="Proteomes" id="UP000824265"/>
    </source>
</evidence>
<feature type="region of interest" description="Disordered" evidence="4">
    <location>
        <begin position="547"/>
        <end position="610"/>
    </location>
</feature>
<dbReference type="PANTHER" id="PTHR32347:SF23">
    <property type="entry name" value="BLL5650 PROTEIN"/>
    <property type="match status" value="1"/>
</dbReference>
<dbReference type="PRINTS" id="PR01490">
    <property type="entry name" value="RTXTOXIND"/>
</dbReference>
<name>A0A9D1R508_9FIRM</name>
<dbReference type="PANTHER" id="PTHR32347">
    <property type="entry name" value="EFFLUX SYSTEM COMPONENT YKNX-RELATED"/>
    <property type="match status" value="1"/>
</dbReference>
<organism evidence="5 6">
    <name type="scientific">Candidatus Acetatifactor stercoripullorum</name>
    <dbReference type="NCBI Taxonomy" id="2838414"/>
    <lineage>
        <taxon>Bacteria</taxon>
        <taxon>Bacillati</taxon>
        <taxon>Bacillota</taxon>
        <taxon>Clostridia</taxon>
        <taxon>Lachnospirales</taxon>
        <taxon>Lachnospiraceae</taxon>
        <taxon>Acetatifactor</taxon>
    </lineage>
</organism>
<keyword evidence="2 3" id="KW-0175">Coiled coil</keyword>
<dbReference type="Proteomes" id="UP000824265">
    <property type="component" value="Unassembled WGS sequence"/>
</dbReference>
<evidence type="ECO:0000256" key="2">
    <source>
        <dbReference type="ARBA" id="ARBA00023054"/>
    </source>
</evidence>
<reference evidence="5" key="2">
    <citation type="submission" date="2021-04" db="EMBL/GenBank/DDBJ databases">
        <authorList>
            <person name="Gilroy R."/>
        </authorList>
    </citation>
    <scope>NUCLEOTIDE SEQUENCE</scope>
    <source>
        <strain evidence="5">CHK195-6426</strain>
    </source>
</reference>
<dbReference type="InterPro" id="IPR050465">
    <property type="entry name" value="UPF0194_transport"/>
</dbReference>
<proteinExistence type="predicted"/>
<dbReference type="AlphaFoldDB" id="A0A9D1R508"/>
<reference evidence="5" key="1">
    <citation type="journal article" date="2021" name="PeerJ">
        <title>Extensive microbial diversity within the chicken gut microbiome revealed by metagenomics and culture.</title>
        <authorList>
            <person name="Gilroy R."/>
            <person name="Ravi A."/>
            <person name="Getino M."/>
            <person name="Pursley I."/>
            <person name="Horton D.L."/>
            <person name="Alikhan N.F."/>
            <person name="Baker D."/>
            <person name="Gharbi K."/>
            <person name="Hall N."/>
            <person name="Watson M."/>
            <person name="Adriaenssens E.M."/>
            <person name="Foster-Nyarko E."/>
            <person name="Jarju S."/>
            <person name="Secka A."/>
            <person name="Antonio M."/>
            <person name="Oren A."/>
            <person name="Chaudhuri R.R."/>
            <person name="La Ragione R."/>
            <person name="Hildebrand F."/>
            <person name="Pallen M.J."/>
        </authorList>
    </citation>
    <scope>NUCLEOTIDE SEQUENCE</scope>
    <source>
        <strain evidence="5">CHK195-6426</strain>
    </source>
</reference>
<dbReference type="GO" id="GO:0030313">
    <property type="term" value="C:cell envelope"/>
    <property type="evidence" value="ECO:0007669"/>
    <property type="project" value="UniProtKB-SubCell"/>
</dbReference>
<dbReference type="Gene3D" id="2.40.30.170">
    <property type="match status" value="1"/>
</dbReference>
<gene>
    <name evidence="5" type="ORF">H9742_08905</name>
</gene>
<comment type="caution">
    <text evidence="5">The sequence shown here is derived from an EMBL/GenBank/DDBJ whole genome shotgun (WGS) entry which is preliminary data.</text>
</comment>
<dbReference type="EMBL" id="DXGH01000049">
    <property type="protein sequence ID" value="HIW81618.1"/>
    <property type="molecule type" value="Genomic_DNA"/>
</dbReference>
<protein>
    <submittedName>
        <fullName evidence="5">HlyD family efflux transporter periplasmic adaptor subunit</fullName>
    </submittedName>
</protein>
<dbReference type="Gene3D" id="2.40.420.20">
    <property type="match status" value="1"/>
</dbReference>
<dbReference type="SUPFAM" id="SSF57997">
    <property type="entry name" value="Tropomyosin"/>
    <property type="match status" value="1"/>
</dbReference>
<evidence type="ECO:0000256" key="3">
    <source>
        <dbReference type="SAM" id="Coils"/>
    </source>
</evidence>
<evidence type="ECO:0000313" key="5">
    <source>
        <dbReference type="EMBL" id="HIW81618.1"/>
    </source>
</evidence>
<evidence type="ECO:0000256" key="4">
    <source>
        <dbReference type="SAM" id="MobiDB-lite"/>
    </source>
</evidence>
<feature type="coiled-coil region" evidence="3">
    <location>
        <begin position="200"/>
        <end position="358"/>
    </location>
</feature>
<sequence>MKMKINPWKAWKSVSRKKKRWIAAGVGLLVLILAASYTVFLVPLLEQEQWVYKESTVERGTLTVGVSESGTLEYGITSLLYDLDLDVSDEDEEDSDEDSDDTDSDETVQKYLKIEKIYVASGQRIEEGDALIKLTEDSVSDVRRLLESAVVDARSAYNEAEAEYNLSVLEAQTTYDTQLVESEYAASIYSSKSQSVTNDIEAIQVEINQRNANISLLEEALEQAKEDYTEALETYESACQSLEAADIDHTENFMTYQNAYVSAQTQYQNAKTALEQAQQNLEDNTEEIASLEEQLANAQAKSAIDMLDAKEAYEEALIEGDNAQTTYNAQLESLEETLNEAEEEKNQVEEKLQAFEDFVGEDGILYADGSGIVTQVGYEAGDNLVQSGVILSYAAPDDMTISVDVTQEDVVDFAVGDLVEILFTAYEDTPYEGTILSIDTTATARNSNTISYTVVIGVNGDTELLYGGMTADITFVTEEKEDVLYVSRRAIVEENGKSYVYRQTALGGRELAEVETGISNGVNIEILSGLSEGDIIYIASRVSSETEVEAEADPSESGADGVSGTEAGFGNQEGMEGMQLPENGEMPGDFGQMGGREMQGGRNQEMEAGQ</sequence>
<comment type="subcellular location">
    <subcellularLocation>
        <location evidence="1">Cell envelope</location>
    </subcellularLocation>
</comment>
<evidence type="ECO:0000256" key="1">
    <source>
        <dbReference type="ARBA" id="ARBA00004196"/>
    </source>
</evidence>